<dbReference type="SUPFAM" id="SSF53756">
    <property type="entry name" value="UDP-Glycosyltransferase/glycogen phosphorylase"/>
    <property type="match status" value="1"/>
</dbReference>
<comment type="caution">
    <text evidence="1">The sequence shown here is derived from an EMBL/GenBank/DDBJ whole genome shotgun (WGS) entry which is preliminary data.</text>
</comment>
<organism evidence="1 2">
    <name type="scientific">Caenimonas terrae</name>
    <dbReference type="NCBI Taxonomy" id="696074"/>
    <lineage>
        <taxon>Bacteria</taxon>
        <taxon>Pseudomonadati</taxon>
        <taxon>Pseudomonadota</taxon>
        <taxon>Betaproteobacteria</taxon>
        <taxon>Burkholderiales</taxon>
        <taxon>Comamonadaceae</taxon>
        <taxon>Caenimonas</taxon>
    </lineage>
</organism>
<dbReference type="Proteomes" id="UP001596037">
    <property type="component" value="Unassembled WGS sequence"/>
</dbReference>
<evidence type="ECO:0000313" key="1">
    <source>
        <dbReference type="EMBL" id="MFC5498403.1"/>
    </source>
</evidence>
<evidence type="ECO:0000313" key="2">
    <source>
        <dbReference type="Proteomes" id="UP001596037"/>
    </source>
</evidence>
<proteinExistence type="predicted"/>
<evidence type="ECO:0008006" key="3">
    <source>
        <dbReference type="Google" id="ProtNLM"/>
    </source>
</evidence>
<dbReference type="Gene3D" id="3.40.50.2000">
    <property type="entry name" value="Glycogen Phosphorylase B"/>
    <property type="match status" value="1"/>
</dbReference>
<dbReference type="EMBL" id="JBHSMF010000006">
    <property type="protein sequence ID" value="MFC5498403.1"/>
    <property type="molecule type" value="Genomic_DNA"/>
</dbReference>
<reference evidence="2" key="1">
    <citation type="journal article" date="2019" name="Int. J. Syst. Evol. Microbiol.">
        <title>The Global Catalogue of Microorganisms (GCM) 10K type strain sequencing project: providing services to taxonomists for standard genome sequencing and annotation.</title>
        <authorList>
            <consortium name="The Broad Institute Genomics Platform"/>
            <consortium name="The Broad Institute Genome Sequencing Center for Infectious Disease"/>
            <person name="Wu L."/>
            <person name="Ma J."/>
        </authorList>
    </citation>
    <scope>NUCLEOTIDE SEQUENCE [LARGE SCALE GENOMIC DNA]</scope>
    <source>
        <strain evidence="2">CCUG 57401</strain>
    </source>
</reference>
<sequence>MAKIAFLGNTNCMPFRYALHMKKMGHEVVFYIDSNRDERLHRPEFLFREIGYPYPDWIVELGWKPRGRDYLTWPRNLRRLVDTLNADRWDGVVLCGEWLKLASYLKHRGAFVALLAGSDLDVVASYKQVMASRYPGSAVASIAAKGLQMLGAFLQRRGIRKCTLVNYYPEGINPNGDLLLQEIMKGGTYARLQNRGLSVENTPYRQPSTRTGASVVVFSPTRFIWKSPLPIGYTEQENKGNDVMLRGLAQFYLKTGIAIKVHLVEKGIHVNQAKELAAALGIAHLITWHQEMSLAEILEWYAASDIILDQFGSHWLGAGAVDSMLMGRPVIGNARNDVFVRVLGQAIPMCNAVNEQEISDWLEILVADCARRDSIGVEGRDYMLRHFDAKETAISIISHIEQFARGSDPRRGP</sequence>
<accession>A0ABW0NFP2</accession>
<name>A0ABW0NFP2_9BURK</name>
<protein>
    <recommendedName>
        <fullName evidence="3">Glycosyltransferase family 1 protein</fullName>
    </recommendedName>
</protein>
<gene>
    <name evidence="1" type="ORF">ACFPOE_12735</name>
</gene>
<dbReference type="RefSeq" id="WP_376850456.1">
    <property type="nucleotide sequence ID" value="NZ_JBHSMF010000006.1"/>
</dbReference>
<keyword evidence="2" id="KW-1185">Reference proteome</keyword>